<evidence type="ECO:0000259" key="1">
    <source>
        <dbReference type="Pfam" id="PF00462"/>
    </source>
</evidence>
<dbReference type="InterPro" id="IPR051548">
    <property type="entry name" value="Grx-like_ET"/>
</dbReference>
<dbReference type="GO" id="GO:0045454">
    <property type="term" value="P:cell redox homeostasis"/>
    <property type="evidence" value="ECO:0007669"/>
    <property type="project" value="TreeGrafter"/>
</dbReference>
<dbReference type="SUPFAM" id="SSF52833">
    <property type="entry name" value="Thioredoxin-like"/>
    <property type="match status" value="1"/>
</dbReference>
<dbReference type="RefSeq" id="WP_074882641.1">
    <property type="nucleotide sequence ID" value="NZ_FORC01000002.1"/>
</dbReference>
<gene>
    <name evidence="2" type="ORF">SAMN05216602_1955</name>
</gene>
<sequence length="107" mass="12005">MKRILLILAALAAWQHWDRLEPMLLGNQQQVAEHREVILYATSWCGYCAKTRAFLGERGIAYTEMDIEKSADARRAYDALGGRGVPVLKVNDTVIHGYDPQGILAAY</sequence>
<name>A0A1I3JNF9_9GAMM</name>
<dbReference type="InterPro" id="IPR036249">
    <property type="entry name" value="Thioredoxin-like_sf"/>
</dbReference>
<dbReference type="PANTHER" id="PTHR34386:SF1">
    <property type="entry name" value="GLUTAREDOXIN-LIKE PROTEIN NRDH"/>
    <property type="match status" value="1"/>
</dbReference>
<dbReference type="Gene3D" id="3.40.30.10">
    <property type="entry name" value="Glutaredoxin"/>
    <property type="match status" value="1"/>
</dbReference>
<dbReference type="PROSITE" id="PS51354">
    <property type="entry name" value="GLUTAREDOXIN_2"/>
    <property type="match status" value="1"/>
</dbReference>
<dbReference type="EMBL" id="FORC01000002">
    <property type="protein sequence ID" value="SFI61812.1"/>
    <property type="molecule type" value="Genomic_DNA"/>
</dbReference>
<dbReference type="AlphaFoldDB" id="A0A1I3JNF9"/>
<dbReference type="GO" id="GO:0009055">
    <property type="term" value="F:electron transfer activity"/>
    <property type="evidence" value="ECO:0007669"/>
    <property type="project" value="TreeGrafter"/>
</dbReference>
<evidence type="ECO:0000313" key="2">
    <source>
        <dbReference type="EMBL" id="SFI61812.1"/>
    </source>
</evidence>
<protein>
    <submittedName>
        <fullName evidence="2">Glutaredoxin</fullName>
    </submittedName>
</protein>
<dbReference type="Proteomes" id="UP000183018">
    <property type="component" value="Unassembled WGS sequence"/>
</dbReference>
<dbReference type="Pfam" id="PF00462">
    <property type="entry name" value="Glutaredoxin"/>
    <property type="match status" value="1"/>
</dbReference>
<proteinExistence type="predicted"/>
<reference evidence="3" key="1">
    <citation type="submission" date="2016-10" db="EMBL/GenBank/DDBJ databases">
        <authorList>
            <person name="Varghese N."/>
            <person name="Submissions S."/>
        </authorList>
    </citation>
    <scope>NUCLEOTIDE SEQUENCE [LARGE SCALE GENOMIC DNA]</scope>
    <source>
        <strain evidence="3">LMG 22563</strain>
    </source>
</reference>
<accession>A0A1I3JNF9</accession>
<organism evidence="2 3">
    <name type="scientific">Phytopseudomonas argentinensis</name>
    <dbReference type="NCBI Taxonomy" id="289370"/>
    <lineage>
        <taxon>Bacteria</taxon>
        <taxon>Pseudomonadati</taxon>
        <taxon>Pseudomonadota</taxon>
        <taxon>Gammaproteobacteria</taxon>
        <taxon>Pseudomonadales</taxon>
        <taxon>Pseudomonadaceae</taxon>
        <taxon>Phytopseudomonas</taxon>
    </lineage>
</organism>
<dbReference type="STRING" id="289370.SAMN05216602_1955"/>
<dbReference type="OrthoDB" id="8991911at2"/>
<dbReference type="InterPro" id="IPR002109">
    <property type="entry name" value="Glutaredoxin"/>
</dbReference>
<dbReference type="CDD" id="cd02976">
    <property type="entry name" value="NrdH"/>
    <property type="match status" value="1"/>
</dbReference>
<evidence type="ECO:0000313" key="3">
    <source>
        <dbReference type="Proteomes" id="UP000183018"/>
    </source>
</evidence>
<feature type="domain" description="Glutaredoxin" evidence="1">
    <location>
        <begin position="37"/>
        <end position="95"/>
    </location>
</feature>
<dbReference type="PANTHER" id="PTHR34386">
    <property type="entry name" value="GLUTAREDOXIN"/>
    <property type="match status" value="1"/>
</dbReference>
<keyword evidence="3" id="KW-1185">Reference proteome</keyword>